<feature type="region of interest" description="Disordered" evidence="1">
    <location>
        <begin position="20"/>
        <end position="50"/>
    </location>
</feature>
<keyword evidence="3" id="KW-0732">Signal</keyword>
<feature type="transmembrane region" description="Helical" evidence="2">
    <location>
        <begin position="124"/>
        <end position="145"/>
    </location>
</feature>
<keyword evidence="2" id="KW-1133">Transmembrane helix</keyword>
<name>A0AAW0D1J2_9AGAR</name>
<feature type="region of interest" description="Disordered" evidence="1">
    <location>
        <begin position="70"/>
        <end position="105"/>
    </location>
</feature>
<keyword evidence="2" id="KW-0472">Membrane</keyword>
<dbReference type="EMBL" id="JAWWNJ010000011">
    <property type="protein sequence ID" value="KAK7044660.1"/>
    <property type="molecule type" value="Genomic_DNA"/>
</dbReference>
<proteinExistence type="predicted"/>
<dbReference type="Proteomes" id="UP001362999">
    <property type="component" value="Unassembled WGS sequence"/>
</dbReference>
<evidence type="ECO:0000313" key="4">
    <source>
        <dbReference type="EMBL" id="KAK7044660.1"/>
    </source>
</evidence>
<evidence type="ECO:0000256" key="3">
    <source>
        <dbReference type="SAM" id="SignalP"/>
    </source>
</evidence>
<sequence length="295" mass="32122">MIATYLVYILLLAASTLAAPATQRDKREDLSSYTGNNTLDTAPPTTPPSDISLPPVAQVFALMAAASQSPPTSSMPASPMPVVHLGPGLESSPTTESTDIPPEPSLPAHTDPLHANKTPLSHKFIFVTVFVLSVIGIILAVYVFSYHRQCRQEQRLKIAQSQTSTLEEKEKDLEGRCCSVSVVDISHNFPRSKFSVTSSDYPISTSSSTSCDSESSSDSFSDESMGRWRDSLNFYPGRRLLNSPFFSALRPSSVTSARRHSRNGSAPALGGSRFGVRKENRKSHSISGRTEERWV</sequence>
<feature type="region of interest" description="Disordered" evidence="1">
    <location>
        <begin position="253"/>
        <end position="295"/>
    </location>
</feature>
<keyword evidence="2" id="KW-0812">Transmembrane</keyword>
<evidence type="ECO:0000256" key="2">
    <source>
        <dbReference type="SAM" id="Phobius"/>
    </source>
</evidence>
<feature type="compositionally biased region" description="Low complexity" evidence="1">
    <location>
        <begin position="70"/>
        <end position="81"/>
    </location>
</feature>
<feature type="compositionally biased region" description="Polar residues" evidence="1">
    <location>
        <begin position="31"/>
        <end position="40"/>
    </location>
</feature>
<feature type="compositionally biased region" description="Low complexity" evidence="1">
    <location>
        <begin position="196"/>
        <end position="223"/>
    </location>
</feature>
<evidence type="ECO:0000313" key="5">
    <source>
        <dbReference type="Proteomes" id="UP001362999"/>
    </source>
</evidence>
<keyword evidence="5" id="KW-1185">Reference proteome</keyword>
<reference evidence="4 5" key="1">
    <citation type="journal article" date="2024" name="J Genomics">
        <title>Draft genome sequencing and assembly of Favolaschia claudopus CIRM-BRFM 2984 isolated from oak limbs.</title>
        <authorList>
            <person name="Navarro D."/>
            <person name="Drula E."/>
            <person name="Chaduli D."/>
            <person name="Cazenave R."/>
            <person name="Ahrendt S."/>
            <person name="Wang J."/>
            <person name="Lipzen A."/>
            <person name="Daum C."/>
            <person name="Barry K."/>
            <person name="Grigoriev I.V."/>
            <person name="Favel A."/>
            <person name="Rosso M.N."/>
            <person name="Martin F."/>
        </authorList>
    </citation>
    <scope>NUCLEOTIDE SEQUENCE [LARGE SCALE GENOMIC DNA]</scope>
    <source>
        <strain evidence="4 5">CIRM-BRFM 2984</strain>
    </source>
</reference>
<feature type="region of interest" description="Disordered" evidence="1">
    <location>
        <begin position="196"/>
        <end position="224"/>
    </location>
</feature>
<feature type="signal peptide" evidence="3">
    <location>
        <begin position="1"/>
        <end position="18"/>
    </location>
</feature>
<accession>A0AAW0D1J2</accession>
<organism evidence="4 5">
    <name type="scientific">Favolaschia claudopus</name>
    <dbReference type="NCBI Taxonomy" id="2862362"/>
    <lineage>
        <taxon>Eukaryota</taxon>
        <taxon>Fungi</taxon>
        <taxon>Dikarya</taxon>
        <taxon>Basidiomycota</taxon>
        <taxon>Agaricomycotina</taxon>
        <taxon>Agaricomycetes</taxon>
        <taxon>Agaricomycetidae</taxon>
        <taxon>Agaricales</taxon>
        <taxon>Marasmiineae</taxon>
        <taxon>Mycenaceae</taxon>
        <taxon>Favolaschia</taxon>
    </lineage>
</organism>
<protein>
    <submittedName>
        <fullName evidence="4">Uncharacterized protein</fullName>
    </submittedName>
</protein>
<dbReference type="AlphaFoldDB" id="A0AAW0D1J2"/>
<gene>
    <name evidence="4" type="ORF">R3P38DRAFT_2880030</name>
</gene>
<feature type="chain" id="PRO_5043328878" evidence="3">
    <location>
        <begin position="19"/>
        <end position="295"/>
    </location>
</feature>
<evidence type="ECO:0000256" key="1">
    <source>
        <dbReference type="SAM" id="MobiDB-lite"/>
    </source>
</evidence>
<comment type="caution">
    <text evidence="4">The sequence shown here is derived from an EMBL/GenBank/DDBJ whole genome shotgun (WGS) entry which is preliminary data.</text>
</comment>